<feature type="transmembrane region" description="Helical" evidence="4">
    <location>
        <begin position="124"/>
        <end position="142"/>
    </location>
</feature>
<dbReference type="PANTHER" id="PTHR11360">
    <property type="entry name" value="MONOCARBOXYLATE TRANSPORTER"/>
    <property type="match status" value="1"/>
</dbReference>
<dbReference type="Proteomes" id="UP000232875">
    <property type="component" value="Unassembled WGS sequence"/>
</dbReference>
<comment type="subcellular location">
    <subcellularLocation>
        <location evidence="1">Membrane</location>
        <topology evidence="1">Multi-pass membrane protein</topology>
    </subcellularLocation>
</comment>
<dbReference type="GO" id="GO:0016020">
    <property type="term" value="C:membrane"/>
    <property type="evidence" value="ECO:0007669"/>
    <property type="project" value="UniProtKB-SubCell"/>
</dbReference>
<dbReference type="GO" id="GO:0022857">
    <property type="term" value="F:transmembrane transporter activity"/>
    <property type="evidence" value="ECO:0007669"/>
    <property type="project" value="InterPro"/>
</dbReference>
<dbReference type="InterPro" id="IPR036259">
    <property type="entry name" value="MFS_trans_sf"/>
</dbReference>
<feature type="region of interest" description="Disordered" evidence="3">
    <location>
        <begin position="335"/>
        <end position="447"/>
    </location>
</feature>
<dbReference type="Pfam" id="PF07690">
    <property type="entry name" value="MFS_1"/>
    <property type="match status" value="1"/>
</dbReference>
<evidence type="ECO:0000256" key="3">
    <source>
        <dbReference type="SAM" id="MobiDB-lite"/>
    </source>
</evidence>
<dbReference type="Gene3D" id="1.20.1250.20">
    <property type="entry name" value="MFS general substrate transporter like domains"/>
    <property type="match status" value="1"/>
</dbReference>
<feature type="region of interest" description="Disordered" evidence="3">
    <location>
        <begin position="198"/>
        <end position="223"/>
    </location>
</feature>
<keyword evidence="4" id="KW-1133">Transmembrane helix</keyword>
<reference evidence="5 6" key="1">
    <citation type="submission" date="2017-10" db="EMBL/GenBank/DDBJ databases">
        <title>A novel species of cold-tolerant Malassezia isolated from bats.</title>
        <authorList>
            <person name="Lorch J.M."/>
            <person name="Palmer J.M."/>
            <person name="Vanderwolf K.J."/>
            <person name="Schmidt K.Z."/>
            <person name="Verant M.L."/>
            <person name="Weller T.J."/>
            <person name="Blehert D.S."/>
        </authorList>
    </citation>
    <scope>NUCLEOTIDE SEQUENCE [LARGE SCALE GENOMIC DNA]</scope>
    <source>
        <strain evidence="5 6">NWHC:44797-103</strain>
    </source>
</reference>
<protein>
    <recommendedName>
        <fullName evidence="7">Major facilitator superfamily (MFS) profile domain-containing protein</fullName>
    </recommendedName>
</protein>
<evidence type="ECO:0000256" key="2">
    <source>
        <dbReference type="ARBA" id="ARBA00006727"/>
    </source>
</evidence>
<dbReference type="PANTHER" id="PTHR11360:SF234">
    <property type="entry name" value="MFS-TYPE TRANSPORTER DBAD-RELATED"/>
    <property type="match status" value="1"/>
</dbReference>
<evidence type="ECO:0000313" key="5">
    <source>
        <dbReference type="EMBL" id="PKI82798.1"/>
    </source>
</evidence>
<evidence type="ECO:0000313" key="6">
    <source>
        <dbReference type="Proteomes" id="UP000232875"/>
    </source>
</evidence>
<evidence type="ECO:0008006" key="7">
    <source>
        <dbReference type="Google" id="ProtNLM"/>
    </source>
</evidence>
<keyword evidence="4" id="KW-0812">Transmembrane</keyword>
<feature type="transmembrane region" description="Helical" evidence="4">
    <location>
        <begin position="70"/>
        <end position="89"/>
    </location>
</feature>
<dbReference type="OrthoDB" id="3336072at2759"/>
<accession>A0A2N1J8C2</accession>
<sequence>MLGTLVVPVLVMRTRVLPSEKRSFLALNAFKEPPFAIFSLAVFLGFTGLYVPFYYISSYGINKLGMKPELGFYLVPILNAGSVFGRLFPNYLADIVGPLNILIPFTFGCLVLAFAWIGIQNTPGIIVFAVLYGFTSGTYVSLPPATIASLTKDLHHVGTRMGTCFLCGAFGILIGNPIADSADQDPHFTHLREFFNARKGEETKRGDPPASPQSTTTHETDTRSELYCQSSFRSVHLPKRFQWTRRPSLPAAIQALRDRSSGSKDDEAPPVPSIPRIFRGASRSSRRGRSAVDEVPETDMHELWVSPAENEARCIHFSVRLDLHNAGLAPAVKTVSKHHGGKGERNAKLGSIQNLEIGTPPHDAFIHRPSVSTSGEERSLYRSQSRSIMQRFLRRRDSTDEVESAWQPQEYVYDPQNDAAIDSDDEYDHRHSDPHSESIRNRDRRRFRNESMGSIAARSQLQDLARVDEDMLCASTEFVSLGMQSSHVDQGWPYSIQEGEDFLSLFREAADSILLGQFVNEAEHTGEADPLPATILYAMSVAFGWEGMMHLCYGPDSLAAREQSFAALGRAADIHSTMQRKYDAVLSWRSTIAPYDNETNDAPSDTLPHSHDSFHFPADLDETNSNDPRSSVLDGGASSVGNAADPENVRIARHILDRTWHDWQLLFESILGWTSEYEGTRIRNGLAPEFGFQEANTIKPIAPPGRARHDSRFLPSACVEADALHSTHGFRRMAGIPAALRLGPTNEEHYDYRWSRIKLVSAQVETPLLQSSASLQFFTHQLSAAHWITENAWELQYLNQCIFQSTMIEERFPPPSSAVVRSLNVYKPQPGKPDLSISCPYPNTHGAWNATEWKQWLGLLREGHVITPAIAWQAWWTLIVILNGGDRSGKNYDLQVKGPHEHFENLDASCVYI</sequence>
<feature type="compositionally biased region" description="Basic and acidic residues" evidence="3">
    <location>
        <begin position="427"/>
        <end position="441"/>
    </location>
</feature>
<dbReference type="SUPFAM" id="SSF103473">
    <property type="entry name" value="MFS general substrate transporter"/>
    <property type="match status" value="1"/>
</dbReference>
<evidence type="ECO:0000256" key="1">
    <source>
        <dbReference type="ARBA" id="ARBA00004141"/>
    </source>
</evidence>
<feature type="compositionally biased region" description="Basic and acidic residues" evidence="3">
    <location>
        <begin position="198"/>
        <end position="207"/>
    </location>
</feature>
<keyword evidence="6" id="KW-1185">Reference proteome</keyword>
<keyword evidence="4" id="KW-0472">Membrane</keyword>
<gene>
    <name evidence="5" type="ORF">MVES_003114</name>
</gene>
<organism evidence="5 6">
    <name type="scientific">Malassezia vespertilionis</name>
    <dbReference type="NCBI Taxonomy" id="2020962"/>
    <lineage>
        <taxon>Eukaryota</taxon>
        <taxon>Fungi</taxon>
        <taxon>Dikarya</taxon>
        <taxon>Basidiomycota</taxon>
        <taxon>Ustilaginomycotina</taxon>
        <taxon>Malasseziomycetes</taxon>
        <taxon>Malasseziales</taxon>
        <taxon>Malasseziaceae</taxon>
        <taxon>Malassezia</taxon>
    </lineage>
</organism>
<proteinExistence type="inferred from homology"/>
<evidence type="ECO:0000256" key="4">
    <source>
        <dbReference type="SAM" id="Phobius"/>
    </source>
</evidence>
<feature type="transmembrane region" description="Helical" evidence="4">
    <location>
        <begin position="95"/>
        <end position="117"/>
    </location>
</feature>
<feature type="region of interest" description="Disordered" evidence="3">
    <location>
        <begin position="597"/>
        <end position="643"/>
    </location>
</feature>
<dbReference type="InterPro" id="IPR050327">
    <property type="entry name" value="Proton-linked_MCT"/>
</dbReference>
<feature type="transmembrane region" description="Helical" evidence="4">
    <location>
        <begin position="34"/>
        <end position="58"/>
    </location>
</feature>
<feature type="region of interest" description="Disordered" evidence="3">
    <location>
        <begin position="256"/>
        <end position="294"/>
    </location>
</feature>
<dbReference type="InterPro" id="IPR011701">
    <property type="entry name" value="MFS"/>
</dbReference>
<dbReference type="EMBL" id="KZ454993">
    <property type="protein sequence ID" value="PKI82798.1"/>
    <property type="molecule type" value="Genomic_DNA"/>
</dbReference>
<dbReference type="STRING" id="2020962.A0A2N1J8C2"/>
<comment type="similarity">
    <text evidence="2">Belongs to the major facilitator superfamily. Monocarboxylate porter (TC 2.A.1.13) family.</text>
</comment>
<feature type="compositionally biased region" description="Basic and acidic residues" evidence="3">
    <location>
        <begin position="256"/>
        <end position="267"/>
    </location>
</feature>
<dbReference type="AlphaFoldDB" id="A0A2N1J8C2"/>
<name>A0A2N1J8C2_9BASI</name>